<feature type="region of interest" description="Disordered" evidence="2">
    <location>
        <begin position="233"/>
        <end position="252"/>
    </location>
</feature>
<comment type="caution">
    <text evidence="4">The sequence shown here is derived from an EMBL/GenBank/DDBJ whole genome shotgun (WGS) entry which is preliminary data.</text>
</comment>
<evidence type="ECO:0000313" key="4">
    <source>
        <dbReference type="EMBL" id="KAK7447703.1"/>
    </source>
</evidence>
<keyword evidence="3" id="KW-0812">Transmembrane</keyword>
<evidence type="ECO:0000256" key="1">
    <source>
        <dbReference type="SAM" id="Coils"/>
    </source>
</evidence>
<feature type="coiled-coil region" evidence="1">
    <location>
        <begin position="296"/>
        <end position="330"/>
    </location>
</feature>
<keyword evidence="1" id="KW-0175">Coiled coil</keyword>
<proteinExistence type="predicted"/>
<organism evidence="4 5">
    <name type="scientific">Marasmiellus scandens</name>
    <dbReference type="NCBI Taxonomy" id="2682957"/>
    <lineage>
        <taxon>Eukaryota</taxon>
        <taxon>Fungi</taxon>
        <taxon>Dikarya</taxon>
        <taxon>Basidiomycota</taxon>
        <taxon>Agaricomycotina</taxon>
        <taxon>Agaricomycetes</taxon>
        <taxon>Agaricomycetidae</taxon>
        <taxon>Agaricales</taxon>
        <taxon>Marasmiineae</taxon>
        <taxon>Omphalotaceae</taxon>
        <taxon>Marasmiellus</taxon>
    </lineage>
</organism>
<dbReference type="EMBL" id="JBANRG010000040">
    <property type="protein sequence ID" value="KAK7447703.1"/>
    <property type="molecule type" value="Genomic_DNA"/>
</dbReference>
<evidence type="ECO:0000313" key="5">
    <source>
        <dbReference type="Proteomes" id="UP001498398"/>
    </source>
</evidence>
<reference evidence="4 5" key="1">
    <citation type="submission" date="2024-01" db="EMBL/GenBank/DDBJ databases">
        <title>A draft genome for the cacao thread blight pathogen Marasmiellus scandens.</title>
        <authorList>
            <person name="Baruah I.K."/>
            <person name="Leung J."/>
            <person name="Bukari Y."/>
            <person name="Amoako-Attah I."/>
            <person name="Meinhardt L.W."/>
            <person name="Bailey B.A."/>
            <person name="Cohen S.P."/>
        </authorList>
    </citation>
    <scope>NUCLEOTIDE SEQUENCE [LARGE SCALE GENOMIC DNA]</scope>
    <source>
        <strain evidence="4 5">GH-19</strain>
    </source>
</reference>
<feature type="transmembrane region" description="Helical" evidence="3">
    <location>
        <begin position="196"/>
        <end position="218"/>
    </location>
</feature>
<keyword evidence="3" id="KW-0472">Membrane</keyword>
<keyword evidence="3" id="KW-1133">Transmembrane helix</keyword>
<protein>
    <submittedName>
        <fullName evidence="4">Uncharacterized protein</fullName>
    </submittedName>
</protein>
<sequence>MYLETTGADSNTKVTEKQRPQQLHLVYCRAIGMPERSTTLFLYGDEAFDFSGATDKPTMTPIGTADDGSETTLEYAFPETTKENGSFMTRIDTAIVVVSSGGFREVQDAIPVVTGADTWGGWTQLYDCTSDKSSNKGQCSLSGDETTLATGTGIPWVFLVAESDTITSSSQSAISNSIQSSFPSDTTTKGFFTNKAAIIGTFSAAGVVLFVIVLFLITRLSRQRRRSMTDEMGIPPTIRTVSGWTPPEPDVEAQPRISLNLPKAPENIPDMYTNEKKNPIILSAESSTQSTSTWRQTQSQGEVNELRMQVQELQRAVNTSNQDMQTAMARMVAHMQIQSNPDGARHLGDELPPRYGAV</sequence>
<keyword evidence="5" id="KW-1185">Reference proteome</keyword>
<accession>A0ABR1J4F4</accession>
<name>A0ABR1J4F4_9AGAR</name>
<evidence type="ECO:0000256" key="2">
    <source>
        <dbReference type="SAM" id="MobiDB-lite"/>
    </source>
</evidence>
<gene>
    <name evidence="4" type="ORF">VKT23_013958</name>
</gene>
<dbReference type="Proteomes" id="UP001498398">
    <property type="component" value="Unassembled WGS sequence"/>
</dbReference>
<evidence type="ECO:0000256" key="3">
    <source>
        <dbReference type="SAM" id="Phobius"/>
    </source>
</evidence>